<dbReference type="PROSITE" id="PS00707">
    <property type="entry name" value="GLYCOSYL_HYDROL_F31_2"/>
    <property type="match status" value="1"/>
</dbReference>
<dbReference type="GO" id="GO:0005975">
    <property type="term" value="P:carbohydrate metabolic process"/>
    <property type="evidence" value="ECO:0007669"/>
    <property type="project" value="InterPro"/>
</dbReference>
<dbReference type="EMBL" id="JTDY01011638">
    <property type="protein sequence ID" value="KOB54851.1"/>
    <property type="molecule type" value="Genomic_DNA"/>
</dbReference>
<dbReference type="Gene3D" id="3.20.20.80">
    <property type="entry name" value="Glycosidases"/>
    <property type="match status" value="1"/>
</dbReference>
<gene>
    <name evidence="6" type="ORF">OBRU01_25907</name>
</gene>
<dbReference type="InterPro" id="IPR000322">
    <property type="entry name" value="Glyco_hydro_31_TIM"/>
</dbReference>
<dbReference type="Pfam" id="PF01055">
    <property type="entry name" value="Glyco_hydro_31_2nd"/>
    <property type="match status" value="1"/>
</dbReference>
<comment type="caution">
    <text evidence="6">The sequence shown here is derived from an EMBL/GenBank/DDBJ whole genome shotgun (WGS) entry which is preliminary data.</text>
</comment>
<evidence type="ECO:0000256" key="1">
    <source>
        <dbReference type="ARBA" id="ARBA00007806"/>
    </source>
</evidence>
<comment type="similarity">
    <text evidence="1 4">Belongs to the glycosyl hydrolase 31 family.</text>
</comment>
<keyword evidence="2 4" id="KW-0378">Hydrolase</keyword>
<evidence type="ECO:0000256" key="2">
    <source>
        <dbReference type="ARBA" id="ARBA00022801"/>
    </source>
</evidence>
<dbReference type="PANTHER" id="PTHR22762">
    <property type="entry name" value="ALPHA-GLUCOSIDASE"/>
    <property type="match status" value="1"/>
</dbReference>
<dbReference type="STRING" id="104452.A0A0L7K3Q0"/>
<dbReference type="InterPro" id="IPR013780">
    <property type="entry name" value="Glyco_hydro_b"/>
</dbReference>
<accession>A0A0L7K3Q0</accession>
<dbReference type="Proteomes" id="UP000037510">
    <property type="component" value="Unassembled WGS sequence"/>
</dbReference>
<evidence type="ECO:0000313" key="7">
    <source>
        <dbReference type="Proteomes" id="UP000037510"/>
    </source>
</evidence>
<dbReference type="Gene3D" id="2.60.40.1180">
    <property type="entry name" value="Golgi alpha-mannosidase II"/>
    <property type="match status" value="1"/>
</dbReference>
<dbReference type="AlphaFoldDB" id="A0A0L7K3Q0"/>
<reference evidence="6 7" key="1">
    <citation type="journal article" date="2015" name="Genome Biol. Evol.">
        <title>The genome of winter moth (Operophtera brumata) provides a genomic perspective on sexual dimorphism and phenology.</title>
        <authorList>
            <person name="Derks M.F."/>
            <person name="Smit S."/>
            <person name="Salis L."/>
            <person name="Schijlen E."/>
            <person name="Bossers A."/>
            <person name="Mateman C."/>
            <person name="Pijl A.S."/>
            <person name="de Ridder D."/>
            <person name="Groenen M.A."/>
            <person name="Visser M.E."/>
            <person name="Megens H.J."/>
        </authorList>
    </citation>
    <scope>NUCLEOTIDE SEQUENCE [LARGE SCALE GENOMIC DNA]</scope>
    <source>
        <strain evidence="6">WM2013NL</strain>
        <tissue evidence="6">Head and thorax</tissue>
    </source>
</reference>
<evidence type="ECO:0000256" key="3">
    <source>
        <dbReference type="ARBA" id="ARBA00023295"/>
    </source>
</evidence>
<organism evidence="6 7">
    <name type="scientific">Operophtera brumata</name>
    <name type="common">Winter moth</name>
    <name type="synonym">Phalaena brumata</name>
    <dbReference type="NCBI Taxonomy" id="104452"/>
    <lineage>
        <taxon>Eukaryota</taxon>
        <taxon>Metazoa</taxon>
        <taxon>Ecdysozoa</taxon>
        <taxon>Arthropoda</taxon>
        <taxon>Hexapoda</taxon>
        <taxon>Insecta</taxon>
        <taxon>Pterygota</taxon>
        <taxon>Neoptera</taxon>
        <taxon>Endopterygota</taxon>
        <taxon>Lepidoptera</taxon>
        <taxon>Glossata</taxon>
        <taxon>Ditrysia</taxon>
        <taxon>Geometroidea</taxon>
        <taxon>Geometridae</taxon>
        <taxon>Larentiinae</taxon>
        <taxon>Operophtera</taxon>
    </lineage>
</organism>
<dbReference type="PANTHER" id="PTHR22762:SF131">
    <property type="entry name" value="GLYCOSIDE HYDROLASE FAMILY 31 N-TERMINAL DOMAIN-CONTAINING PROTEIN"/>
    <property type="match status" value="1"/>
</dbReference>
<feature type="domain" description="Glycoside hydrolase family 31 TIM barrel" evidence="5">
    <location>
        <begin position="12"/>
        <end position="395"/>
    </location>
</feature>
<dbReference type="GO" id="GO:0004558">
    <property type="term" value="F:alpha-1,4-glucosidase activity"/>
    <property type="evidence" value="ECO:0007669"/>
    <property type="project" value="TreeGrafter"/>
</dbReference>
<evidence type="ECO:0000259" key="5">
    <source>
        <dbReference type="Pfam" id="PF01055"/>
    </source>
</evidence>
<dbReference type="InterPro" id="IPR030459">
    <property type="entry name" value="Glyco_hydro_31_CS"/>
</dbReference>
<evidence type="ECO:0000313" key="6">
    <source>
        <dbReference type="EMBL" id="KOB54851.1"/>
    </source>
</evidence>
<keyword evidence="3 4" id="KW-0326">Glycosidase</keyword>
<protein>
    <submittedName>
        <fullName evidence="6">Putative acid alpha-glucosidase</fullName>
    </submittedName>
</protein>
<proteinExistence type="inferred from homology"/>
<sequence>ILVSEHQKSPAHYWVEMMTNFHKKVPFDGAWINLPYRPQTREPYLREHTLCMDAMHYAGPHIDIHNLLLTCKYLDGSVYGPCAPKNLPYRPHTREPYLREHTLCMDAMHYAGPHIDIHNLLLTCKYLLDGSVYGPCAPENLPYRPHTREPYLREHTLCMDAMHYAGAHIDIHNLLLTCKYLDGSVYGPCAPKNLLYRLHTREPHLREHTLCMDAMHYAGAHIDIHNLLLTCKYFLDGSVYGHCAPENLPYRPHTREPHLREHTLCMDAIHYAGAHIDIHNFALSEIRGKRPFIISRATFVGSGQYTGHWSGDIQSKWHDMQMTIPELLTFSLFGIPMMGADICGFGGNTTPELCKRWMQLGAFYPFSRNHNADTSIASRKALRIRYRMLPYYYTLFWRAHVYGDTVSRPLFFE</sequence>
<feature type="non-terminal residue" evidence="6">
    <location>
        <position position="1"/>
    </location>
</feature>
<keyword evidence="7" id="KW-1185">Reference proteome</keyword>
<dbReference type="SUPFAM" id="SSF51445">
    <property type="entry name" value="(Trans)glycosidases"/>
    <property type="match status" value="1"/>
</dbReference>
<dbReference type="InterPro" id="IPR017853">
    <property type="entry name" value="GH"/>
</dbReference>
<name>A0A0L7K3Q0_OPEBR</name>
<evidence type="ECO:0000256" key="4">
    <source>
        <dbReference type="RuleBase" id="RU361185"/>
    </source>
</evidence>